<proteinExistence type="predicted"/>
<dbReference type="Gene3D" id="3.30.1340.30">
    <property type="match status" value="1"/>
</dbReference>
<dbReference type="PROSITE" id="PS50914">
    <property type="entry name" value="BON"/>
    <property type="match status" value="1"/>
</dbReference>
<dbReference type="Proteomes" id="UP000572540">
    <property type="component" value="Unassembled WGS sequence"/>
</dbReference>
<dbReference type="Pfam" id="PF04972">
    <property type="entry name" value="BON"/>
    <property type="match status" value="1"/>
</dbReference>
<dbReference type="EMBL" id="JACCAU010000001">
    <property type="protein sequence ID" value="NYH14794.1"/>
    <property type="molecule type" value="Genomic_DNA"/>
</dbReference>
<reference evidence="4 5" key="1">
    <citation type="submission" date="2020-07" db="EMBL/GenBank/DDBJ databases">
        <title>Exploring microbial biodiversity for novel pathways involved in the catabolism of aromatic compounds derived from lignin.</title>
        <authorList>
            <person name="Elkins J."/>
        </authorList>
    </citation>
    <scope>NUCLEOTIDE SEQUENCE [LARGE SCALE GENOMIC DNA]</scope>
    <source>
        <strain evidence="2 5">H2C3B</strain>
        <strain evidence="3 4">H2C3C</strain>
    </source>
</reference>
<sequence length="50" mass="5361">MFVRARDGAVFLSGTVHSADQIRQAEQIARTVPGVLVVSNKLTLWHGGNG</sequence>
<feature type="domain" description="BON" evidence="1">
    <location>
        <begin position="1"/>
        <end position="46"/>
    </location>
</feature>
<evidence type="ECO:0000313" key="2">
    <source>
        <dbReference type="EMBL" id="NYH14794.1"/>
    </source>
</evidence>
<organism evidence="3 4">
    <name type="scientific">Paraburkholderia bryophila</name>
    <dbReference type="NCBI Taxonomy" id="420952"/>
    <lineage>
        <taxon>Bacteria</taxon>
        <taxon>Pseudomonadati</taxon>
        <taxon>Pseudomonadota</taxon>
        <taxon>Betaproteobacteria</taxon>
        <taxon>Burkholderiales</taxon>
        <taxon>Burkholderiaceae</taxon>
        <taxon>Paraburkholderia</taxon>
    </lineage>
</organism>
<evidence type="ECO:0000313" key="5">
    <source>
        <dbReference type="Proteomes" id="UP000572540"/>
    </source>
</evidence>
<comment type="caution">
    <text evidence="3">The sequence shown here is derived from an EMBL/GenBank/DDBJ whole genome shotgun (WGS) entry which is preliminary data.</text>
</comment>
<dbReference type="InterPro" id="IPR007055">
    <property type="entry name" value="BON_dom"/>
</dbReference>
<protein>
    <submittedName>
        <fullName evidence="3">Osmotically-inducible protein OsmY</fullName>
    </submittedName>
</protein>
<evidence type="ECO:0000313" key="3">
    <source>
        <dbReference type="EMBL" id="NYH26890.1"/>
    </source>
</evidence>
<gene>
    <name evidence="3" type="ORF">GGD40_006461</name>
    <name evidence="2" type="ORF">GGD41_002022</name>
</gene>
<name>A0A7Y9WTF7_9BURK</name>
<dbReference type="EMBL" id="JACCAS010000002">
    <property type="protein sequence ID" value="NYH26890.1"/>
    <property type="molecule type" value="Genomic_DNA"/>
</dbReference>
<evidence type="ECO:0000313" key="4">
    <source>
        <dbReference type="Proteomes" id="UP000540929"/>
    </source>
</evidence>
<dbReference type="AlphaFoldDB" id="A0A7Y9WTF7"/>
<keyword evidence="4" id="KW-1185">Reference proteome</keyword>
<evidence type="ECO:0000259" key="1">
    <source>
        <dbReference type="PROSITE" id="PS50914"/>
    </source>
</evidence>
<accession>A0A7Y9WTF7</accession>
<dbReference type="Proteomes" id="UP000540929">
    <property type="component" value="Unassembled WGS sequence"/>
</dbReference>